<keyword evidence="4" id="KW-0813">Transport</keyword>
<comment type="caution">
    <text evidence="11">The sequence shown here is derived from an EMBL/GenBank/DDBJ whole genome shotgun (WGS) entry which is preliminary data.</text>
</comment>
<dbReference type="InterPro" id="IPR022792">
    <property type="entry name" value="T2SS_protein-GspN"/>
</dbReference>
<dbReference type="AlphaFoldDB" id="A0A2P4EZG1"/>
<dbReference type="Proteomes" id="UP000243451">
    <property type="component" value="Unassembled WGS sequence"/>
</dbReference>
<keyword evidence="6" id="KW-0997">Cell inner membrane</keyword>
<evidence type="ECO:0000256" key="10">
    <source>
        <dbReference type="ARBA" id="ARBA00030772"/>
    </source>
</evidence>
<evidence type="ECO:0000256" key="8">
    <source>
        <dbReference type="ARBA" id="ARBA00022927"/>
    </source>
</evidence>
<keyword evidence="8" id="KW-0653">Protein transport</keyword>
<keyword evidence="7" id="KW-0812">Transmembrane</keyword>
<evidence type="ECO:0000313" key="12">
    <source>
        <dbReference type="Proteomes" id="UP000243451"/>
    </source>
</evidence>
<dbReference type="OrthoDB" id="6706905at2"/>
<evidence type="ECO:0000256" key="1">
    <source>
        <dbReference type="ARBA" id="ARBA00004533"/>
    </source>
</evidence>
<organism evidence="11 12">
    <name type="scientific">Halopseudomonas oceani</name>
    <dbReference type="NCBI Taxonomy" id="1708783"/>
    <lineage>
        <taxon>Bacteria</taxon>
        <taxon>Pseudomonadati</taxon>
        <taxon>Pseudomonadota</taxon>
        <taxon>Gammaproteobacteria</taxon>
        <taxon>Pseudomonadales</taxon>
        <taxon>Pseudomonadaceae</taxon>
        <taxon>Halopseudomonas</taxon>
    </lineage>
</organism>
<name>A0A2P4EZG1_9GAMM</name>
<evidence type="ECO:0000256" key="6">
    <source>
        <dbReference type="ARBA" id="ARBA00022519"/>
    </source>
</evidence>
<keyword evidence="9" id="KW-0472">Membrane</keyword>
<dbReference type="Pfam" id="PF01203">
    <property type="entry name" value="T2SSN"/>
    <property type="match status" value="1"/>
</dbReference>
<keyword evidence="5" id="KW-1003">Cell membrane</keyword>
<keyword evidence="12" id="KW-1185">Reference proteome</keyword>
<evidence type="ECO:0000256" key="5">
    <source>
        <dbReference type="ARBA" id="ARBA00022475"/>
    </source>
</evidence>
<evidence type="ECO:0000256" key="9">
    <source>
        <dbReference type="ARBA" id="ARBA00023136"/>
    </source>
</evidence>
<reference evidence="11 12" key="1">
    <citation type="submission" date="2018-01" db="EMBL/GenBank/DDBJ databases">
        <title>Draft genome of the type strain Pseudomonas oceani DSM 100277 isolated from the deep water in Okinawa trough, northwestern Pacific Ocean.</title>
        <authorList>
            <person name="Gomila M."/>
            <person name="Mulet M."/>
            <person name="Garcia-Valdes E."/>
            <person name="Lalucat J."/>
        </authorList>
    </citation>
    <scope>NUCLEOTIDE SEQUENCE [LARGE SCALE GENOMIC DNA]</scope>
    <source>
        <strain evidence="11 12">DSM 100277</strain>
    </source>
</reference>
<evidence type="ECO:0000256" key="7">
    <source>
        <dbReference type="ARBA" id="ARBA00022692"/>
    </source>
</evidence>
<dbReference type="GO" id="GO:0005886">
    <property type="term" value="C:plasma membrane"/>
    <property type="evidence" value="ECO:0007669"/>
    <property type="project" value="UniProtKB-SubCell"/>
</dbReference>
<dbReference type="EMBL" id="PPSK01000002">
    <property type="protein sequence ID" value="POB05837.1"/>
    <property type="molecule type" value="Genomic_DNA"/>
</dbReference>
<evidence type="ECO:0000256" key="4">
    <source>
        <dbReference type="ARBA" id="ARBA00022448"/>
    </source>
</evidence>
<evidence type="ECO:0000313" key="11">
    <source>
        <dbReference type="EMBL" id="POB05837.1"/>
    </source>
</evidence>
<sequence length="250" mass="27263">MSWLKGRRLWLLATLVLLATLLCNVPAQLVWRQVQPYLPAKVELDGLTGTLWHGSVARMQVEGIDQGALEWRWQPSGLLAAELVLDLDWRPRDGQVQAILRLAGNTVSLEQVRGRLSAASMAQVNKAPFVLQGDWLLDIPRLTLADLREVTEASGRIAWQDAGGGLPNPLALGNLGADLTADNGWLVMNLADAGGPLGLAGTARWQPAKPLKLDTRLLARADAERDLAAGLQLLGRPDPQGWVHWRAQLQ</sequence>
<gene>
    <name evidence="11" type="ORF">C1949_03910</name>
</gene>
<accession>A0A2P4EZG1</accession>
<protein>
    <recommendedName>
        <fullName evidence="3">Type II secretion system protein N</fullName>
    </recommendedName>
    <alternativeName>
        <fullName evidence="10">General secretion pathway protein N</fullName>
    </alternativeName>
</protein>
<comment type="subcellular location">
    <subcellularLocation>
        <location evidence="1">Cell inner membrane</location>
    </subcellularLocation>
</comment>
<evidence type="ECO:0000256" key="2">
    <source>
        <dbReference type="ARBA" id="ARBA00007208"/>
    </source>
</evidence>
<dbReference type="GO" id="GO:0015627">
    <property type="term" value="C:type II protein secretion system complex"/>
    <property type="evidence" value="ECO:0007669"/>
    <property type="project" value="InterPro"/>
</dbReference>
<comment type="similarity">
    <text evidence="2">Belongs to the GSP N family.</text>
</comment>
<dbReference type="GO" id="GO:0015628">
    <property type="term" value="P:protein secretion by the type II secretion system"/>
    <property type="evidence" value="ECO:0007669"/>
    <property type="project" value="InterPro"/>
</dbReference>
<proteinExistence type="inferred from homology"/>
<dbReference type="RefSeq" id="WP_104737157.1">
    <property type="nucleotide sequence ID" value="NZ_BMHR01000004.1"/>
</dbReference>
<evidence type="ECO:0000256" key="3">
    <source>
        <dbReference type="ARBA" id="ARBA00021563"/>
    </source>
</evidence>